<dbReference type="EMBL" id="JAPWDV010000001">
    <property type="protein sequence ID" value="KAJ6221827.1"/>
    <property type="molecule type" value="Genomic_DNA"/>
</dbReference>
<keyword evidence="1" id="KW-0472">Membrane</keyword>
<feature type="transmembrane region" description="Helical" evidence="1">
    <location>
        <begin position="1001"/>
        <end position="1023"/>
    </location>
</feature>
<feature type="transmembrane region" description="Helical" evidence="1">
    <location>
        <begin position="896"/>
        <end position="917"/>
    </location>
</feature>
<evidence type="ECO:0000313" key="2">
    <source>
        <dbReference type="EMBL" id="KAJ6221827.1"/>
    </source>
</evidence>
<feature type="transmembrane region" description="Helical" evidence="1">
    <location>
        <begin position="1224"/>
        <end position="1244"/>
    </location>
</feature>
<gene>
    <name evidence="2" type="ORF">RDWZM_000372</name>
</gene>
<feature type="transmembrane region" description="Helical" evidence="1">
    <location>
        <begin position="91"/>
        <end position="111"/>
    </location>
</feature>
<evidence type="ECO:0000256" key="1">
    <source>
        <dbReference type="SAM" id="Phobius"/>
    </source>
</evidence>
<feature type="transmembrane region" description="Helical" evidence="1">
    <location>
        <begin position="519"/>
        <end position="538"/>
    </location>
</feature>
<feature type="transmembrane region" description="Helical" evidence="1">
    <location>
        <begin position="1115"/>
        <end position="1135"/>
    </location>
</feature>
<comment type="caution">
    <text evidence="2">The sequence shown here is derived from an EMBL/GenBank/DDBJ whole genome shotgun (WGS) entry which is preliminary data.</text>
</comment>
<keyword evidence="3" id="KW-1185">Reference proteome</keyword>
<organism evidence="2 3">
    <name type="scientific">Blomia tropicalis</name>
    <name type="common">Mite</name>
    <dbReference type="NCBI Taxonomy" id="40697"/>
    <lineage>
        <taxon>Eukaryota</taxon>
        <taxon>Metazoa</taxon>
        <taxon>Ecdysozoa</taxon>
        <taxon>Arthropoda</taxon>
        <taxon>Chelicerata</taxon>
        <taxon>Arachnida</taxon>
        <taxon>Acari</taxon>
        <taxon>Acariformes</taxon>
        <taxon>Sarcoptiformes</taxon>
        <taxon>Astigmata</taxon>
        <taxon>Glycyphagoidea</taxon>
        <taxon>Echimyopodidae</taxon>
        <taxon>Blomia</taxon>
    </lineage>
</organism>
<feature type="transmembrane region" description="Helical" evidence="1">
    <location>
        <begin position="494"/>
        <end position="512"/>
    </location>
</feature>
<sequence length="1443" mass="169772">MLSLKIFDNTCIRRCVYQKMKNLVDKEYSLRIKNYHLMDCVIVSYGTLRLLFVAYVMKLNYQIPSYIPFKIERDDPFLNYLKQNSELYSEAIPLFVLVLELFNFLCQIRLYRLGIQKKVWKFWYQMIVINQDAYNQLKMNDYNLTKVAKTNKVMNRFRQYKIASMIPDFLIYYFVLFYAKYLIQSNLENIDRDKFLNIKIQDPPNLPIKYRIKLLNILVVGDNIWFGFQIFVLTLVVAFYTLSALQMDTSEQAWYAYIIGNLEFAIIMYAAVDFIQNAIFFTTVSFMATTIFTGQILIGIKSIWDLVYKSRYNRPTLKALIPYRHHRIVYNQLHEYNRVTSLVLDGSNQIFGTILYYFLLSNIPVNIFLLARGVFEDHSTMEEIICWVFTFSQLIIMFIVFSLLSWSTAVYHKPAKFIPVLQPMLKSNSNWLWYKIKYTDLYYRLVDNGPKIGVAFGDMHTVTYVSSFETIFVSLVVAFYTLAALQIDTGEQAWYAYIIGNLEFCLLMYAAIGFIQNAIFFTTLSFMATTVFTGQILLSNKSIWDLVYKSRYNRSTLNAYIPYRHHRIVYNQLHEYNRVTSLVLDGSNQIFGTILYYFLLSNIPINIFLLARGVFEDQSTIEEIICWFFAFSQLTIMFIVFSLLSWSTAVYHKPSKFIPVLQPMLKSKNKNWLWFKIKYTDLYYRLVDKGPKIGVAFGDMHTVTYVSSFEALLVYIGYVLMAFNMKIEANLENKKVWKFWYQILVINQNAYNQFKFYENQLVTTAKANEIANRFRQYKFASMVPDYVINNFAFIYSKYLIQSNLENVNRDKYLDIKILDPPNLPIKYRLKLLNILIIGDNIWFAFQIFALSFVVALYTFSALQMDTSEQAWYAYVIANLEFCIIMYAAVGFIQNVIFFSTLSFMATTIFTGQVLMGIKSIWELVYQSRYNRSTLKANIPYRHHRIVYNQLHEYNRVTSLVLDGSNQIFGAVLYYCLMINMPINIFLLARGVFEDQSAMEEIISWGFAIGQLITLFIVFSLLSWSTAVYHKPSKFIPVLQPMLKRNSNWLWFKIKYTDLYYRLVDDGPKIGVAFGDMHTVTYVSSLEIPSDIPYKVERDDPFMNFLKQNSDIYNEIVPLIILGLGLFNFLCQIGLYRLDIRKNVWKFWYQMLVINQNDYNRLKMNDYNLIKAAKTNKVMNRFRQYKIASMIPDFLINEQAWYAYMIGNLEFAIIMYAAVEFLQNAIFFTTVSFMATTVFTGHVLLSNKSIWDLIYKSRYNRSILKANIPYRHHKIVYNQLHEYNRITSLVLDGSNQIFGSVLYYFLLTNMPINIFLLARNVFEDQSTVEEFLSWMIATCQLVSMFIVFSLLSWSTAVYHKPAKFIPVLQPMLKPNSNWLWYKIKYTDLYHRLVDNGPKIGVAFGDMHTVTYVSSLEALLVYIGYVLMAFNMKIEANLETLKNSK</sequence>
<feature type="transmembrane region" description="Helical" evidence="1">
    <location>
        <begin position="705"/>
        <end position="725"/>
    </location>
</feature>
<feature type="transmembrane region" description="Helical" evidence="1">
    <location>
        <begin position="967"/>
        <end position="989"/>
    </location>
</feature>
<feature type="transmembrane region" description="Helical" evidence="1">
    <location>
        <begin position="871"/>
        <end position="889"/>
    </location>
</feature>
<feature type="transmembrane region" description="Helical" evidence="1">
    <location>
        <begin position="387"/>
        <end position="406"/>
    </location>
</feature>
<feature type="transmembrane region" description="Helical" evidence="1">
    <location>
        <begin position="594"/>
        <end position="615"/>
    </location>
</feature>
<feature type="transmembrane region" description="Helical" evidence="1">
    <location>
        <begin position="162"/>
        <end position="183"/>
    </location>
</feature>
<dbReference type="Proteomes" id="UP001142055">
    <property type="component" value="Chromosome 1"/>
</dbReference>
<feature type="transmembrane region" description="Helical" evidence="1">
    <location>
        <begin position="354"/>
        <end position="375"/>
    </location>
</feature>
<feature type="transmembrane region" description="Helical" evidence="1">
    <location>
        <begin position="278"/>
        <end position="304"/>
    </location>
</feature>
<feature type="transmembrane region" description="Helical" evidence="1">
    <location>
        <begin position="1330"/>
        <end position="1352"/>
    </location>
</feature>
<feature type="transmembrane region" description="Helical" evidence="1">
    <location>
        <begin position="624"/>
        <end position="646"/>
    </location>
</feature>
<name>A0A9Q0M9Y4_BLOTA</name>
<feature type="transmembrane region" description="Helical" evidence="1">
    <location>
        <begin position="224"/>
        <end position="242"/>
    </location>
</feature>
<feature type="transmembrane region" description="Helical" evidence="1">
    <location>
        <begin position="36"/>
        <end position="57"/>
    </location>
</feature>
<protein>
    <submittedName>
        <fullName evidence="2">Uncharacterized protein</fullName>
    </submittedName>
</protein>
<feature type="transmembrane region" description="Helical" evidence="1">
    <location>
        <begin position="254"/>
        <end position="272"/>
    </location>
</feature>
<feature type="transmembrane region" description="Helical" evidence="1">
    <location>
        <begin position="831"/>
        <end position="859"/>
    </location>
</feature>
<feature type="transmembrane region" description="Helical" evidence="1">
    <location>
        <begin position="461"/>
        <end position="482"/>
    </location>
</feature>
<proteinExistence type="predicted"/>
<reference evidence="2" key="1">
    <citation type="submission" date="2022-12" db="EMBL/GenBank/DDBJ databases">
        <title>Genome assemblies of Blomia tropicalis.</title>
        <authorList>
            <person name="Cui Y."/>
        </authorList>
    </citation>
    <scope>NUCLEOTIDE SEQUENCE</scope>
    <source>
        <tissue evidence="2">Adult mites</tissue>
    </source>
</reference>
<keyword evidence="1" id="KW-1133">Transmembrane helix</keyword>
<evidence type="ECO:0000313" key="3">
    <source>
        <dbReference type="Proteomes" id="UP001142055"/>
    </source>
</evidence>
<feature type="transmembrane region" description="Helical" evidence="1">
    <location>
        <begin position="1300"/>
        <end position="1318"/>
    </location>
</feature>
<accession>A0A9Q0M9Y4</accession>
<keyword evidence="1" id="KW-0812">Transmembrane</keyword>